<dbReference type="InterPro" id="IPR036869">
    <property type="entry name" value="J_dom_sf"/>
</dbReference>
<dbReference type="SUPFAM" id="SSF46565">
    <property type="entry name" value="Chaperone J-domain"/>
    <property type="match status" value="1"/>
</dbReference>
<gene>
    <name evidence="2" type="ORF">NIES46_16900</name>
</gene>
<dbReference type="Proteomes" id="UP000326169">
    <property type="component" value="Unassembled WGS sequence"/>
</dbReference>
<accession>A0A5M3T6K7</accession>
<name>A0A5M3T6K7_LIMPL</name>
<dbReference type="GeneID" id="301682547"/>
<dbReference type="InterPro" id="IPR001623">
    <property type="entry name" value="DnaJ_domain"/>
</dbReference>
<dbReference type="Gene3D" id="1.10.287.110">
    <property type="entry name" value="DnaJ domain"/>
    <property type="match status" value="1"/>
</dbReference>
<protein>
    <submittedName>
        <fullName evidence="2">DnaJ domain protein</fullName>
    </submittedName>
</protein>
<evidence type="ECO:0000313" key="3">
    <source>
        <dbReference type="Proteomes" id="UP000326169"/>
    </source>
</evidence>
<proteinExistence type="predicted"/>
<evidence type="ECO:0000313" key="2">
    <source>
        <dbReference type="EMBL" id="GCE93638.1"/>
    </source>
</evidence>
<comment type="caution">
    <text evidence="2">The sequence shown here is derived from an EMBL/GenBank/DDBJ whole genome shotgun (WGS) entry which is preliminary data.</text>
</comment>
<dbReference type="EMBL" id="BIMW01000076">
    <property type="protein sequence ID" value="GCE93638.1"/>
    <property type="molecule type" value="Genomic_DNA"/>
</dbReference>
<dbReference type="PROSITE" id="PS50076">
    <property type="entry name" value="DNAJ_2"/>
    <property type="match status" value="1"/>
</dbReference>
<evidence type="ECO:0000259" key="1">
    <source>
        <dbReference type="PROSITE" id="PS50076"/>
    </source>
</evidence>
<keyword evidence="3" id="KW-1185">Reference proteome</keyword>
<sequence>MSNQLSNPNPYQVLEVSPSASKAEITKAFAMAMKRKKYSPDLIARARKALMDEKERLIADYLHPVLPPIQRLKRQDFSELEKPIPVFEMISEFDDLSSAIGAEKSGEVAQQLGQKMFIEFLSI</sequence>
<organism evidence="2 3">
    <name type="scientific">Limnospira platensis NIES-46</name>
    <dbReference type="NCBI Taxonomy" id="1236695"/>
    <lineage>
        <taxon>Bacteria</taxon>
        <taxon>Bacillati</taxon>
        <taxon>Cyanobacteriota</taxon>
        <taxon>Cyanophyceae</taxon>
        <taxon>Oscillatoriophycideae</taxon>
        <taxon>Oscillatoriales</taxon>
        <taxon>Sirenicapillariaceae</taxon>
        <taxon>Limnospira</taxon>
    </lineage>
</organism>
<feature type="domain" description="J" evidence="1">
    <location>
        <begin position="9"/>
        <end position="81"/>
    </location>
</feature>
<dbReference type="RefSeq" id="WP_014277417.1">
    <property type="nucleotide sequence ID" value="NZ_BIMW01000076.1"/>
</dbReference>
<reference evidence="2 3" key="1">
    <citation type="journal article" date="2019" name="J Genomics">
        <title>The Draft Genome of a Hydrogen-producing Cyanobacterium, Arthrospira platensis NIES-46.</title>
        <authorList>
            <person name="Suzuki S."/>
            <person name="Yamaguchi H."/>
            <person name="Kawachi M."/>
        </authorList>
    </citation>
    <scope>NUCLEOTIDE SEQUENCE [LARGE SCALE GENOMIC DNA]</scope>
    <source>
        <strain evidence="2 3">NIES-46</strain>
    </source>
</reference>